<evidence type="ECO:0000313" key="1">
    <source>
        <dbReference type="EMBL" id="PWC24249.1"/>
    </source>
</evidence>
<reference evidence="1 3" key="1">
    <citation type="submission" date="2018-04" db="EMBL/GenBank/DDBJ databases">
        <title>Brenneria corticis sp.nov.</title>
        <authorList>
            <person name="Li Y."/>
        </authorList>
    </citation>
    <scope>NUCLEOTIDE SEQUENCE [LARGE SCALE GENOMIC DNA]</scope>
    <source>
        <strain evidence="1 3">LMG 2694</strain>
    </source>
</reference>
<evidence type="ECO:0000313" key="4">
    <source>
        <dbReference type="Proteomes" id="UP000303847"/>
    </source>
</evidence>
<gene>
    <name evidence="1" type="ORF">DDT54_10330</name>
    <name evidence="2" type="ORF">EH206_18810</name>
</gene>
<evidence type="ECO:0008006" key="5">
    <source>
        <dbReference type="Google" id="ProtNLM"/>
    </source>
</evidence>
<dbReference type="RefSeq" id="WP_009114457.1">
    <property type="nucleotide sequence ID" value="NZ_CP034036.1"/>
</dbReference>
<reference evidence="2 4" key="2">
    <citation type="submission" date="2018-11" db="EMBL/GenBank/DDBJ databases">
        <title>Genome sequences of Brenneria nigrifluens and Brenneria rubrifaciens.</title>
        <authorList>
            <person name="Poret-Peterson A.T."/>
            <person name="McClean A.E."/>
            <person name="Kluepfel D.A."/>
        </authorList>
    </citation>
    <scope>NUCLEOTIDE SEQUENCE [LARGE SCALE GENOMIC DNA]</scope>
    <source>
        <strain evidence="2 4">ATCC 13028</strain>
    </source>
</reference>
<dbReference type="AlphaFoldDB" id="A0A2U1URE5"/>
<dbReference type="EMBL" id="CP034036">
    <property type="protein sequence ID" value="QCR06040.1"/>
    <property type="molecule type" value="Genomic_DNA"/>
</dbReference>
<keyword evidence="4" id="KW-1185">Reference proteome</keyword>
<protein>
    <recommendedName>
        <fullName evidence="5">DUF3944 domain-containing protein</fullName>
    </recommendedName>
</protein>
<dbReference type="OrthoDB" id="9128717at2"/>
<organism evidence="1 3">
    <name type="scientific">Brenneria nigrifluens DSM 30175 = ATCC 13028</name>
    <dbReference type="NCBI Taxonomy" id="1121120"/>
    <lineage>
        <taxon>Bacteria</taxon>
        <taxon>Pseudomonadati</taxon>
        <taxon>Pseudomonadota</taxon>
        <taxon>Gammaproteobacteria</taxon>
        <taxon>Enterobacterales</taxon>
        <taxon>Pectobacteriaceae</taxon>
        <taxon>Brenneria</taxon>
    </lineage>
</organism>
<sequence>MKTIINKCTDDDFKYLSEILDSYVSFTNDKRRKNLLAESKHNANSKTQLVNLIDSQIKYYGSSDIAYLKRKLLQGNGGTEAREIVEDACNKLKVKIKHGGSTESLLERLVYAVVEKELISKTPEELSRSFKTMGLDEADRELILTHLKSSGKVLVLPILLKVLGQKITLGIIETIIVSLITQIIGREAAKVLVKEIMKRNPWINALGPAVWVLSGAWLAFDLQGPAYRKTIPICLYLGIVALRDGKEDAEE</sequence>
<dbReference type="Proteomes" id="UP000303847">
    <property type="component" value="Chromosome"/>
</dbReference>
<evidence type="ECO:0000313" key="3">
    <source>
        <dbReference type="Proteomes" id="UP000295985"/>
    </source>
</evidence>
<evidence type="ECO:0000313" key="2">
    <source>
        <dbReference type="EMBL" id="QCR06040.1"/>
    </source>
</evidence>
<accession>A0A2U1URE5</accession>
<dbReference type="Proteomes" id="UP000295985">
    <property type="component" value="Unassembled WGS sequence"/>
</dbReference>
<proteinExistence type="predicted"/>
<dbReference type="EMBL" id="QDKK01000015">
    <property type="protein sequence ID" value="PWC24249.1"/>
    <property type="molecule type" value="Genomic_DNA"/>
</dbReference>
<name>A0A2U1URE5_9GAMM</name>